<dbReference type="GO" id="GO:0003677">
    <property type="term" value="F:DNA binding"/>
    <property type="evidence" value="ECO:0007669"/>
    <property type="project" value="UniProtKB-KW"/>
</dbReference>
<evidence type="ECO:0000256" key="5">
    <source>
        <dbReference type="ARBA" id="ARBA00023163"/>
    </source>
</evidence>
<dbReference type="Pfam" id="PF04545">
    <property type="entry name" value="Sigma70_r4"/>
    <property type="match status" value="1"/>
</dbReference>
<dbReference type="SUPFAM" id="SSF88946">
    <property type="entry name" value="Sigma2 domain of RNA polymerase sigma factors"/>
    <property type="match status" value="1"/>
</dbReference>
<dbReference type="InterPro" id="IPR039425">
    <property type="entry name" value="RNA_pol_sigma-70-like"/>
</dbReference>
<evidence type="ECO:0000256" key="6">
    <source>
        <dbReference type="SAM" id="MobiDB-lite"/>
    </source>
</evidence>
<dbReference type="InterPro" id="IPR036388">
    <property type="entry name" value="WH-like_DNA-bd_sf"/>
</dbReference>
<keyword evidence="4" id="KW-0238">DNA-binding</keyword>
<reference evidence="9" key="1">
    <citation type="submission" date="2021-05" db="EMBL/GenBank/DDBJ databases">
        <title>Complete genome sequence of the cellulolytic planctomycete Telmatocola sphagniphila SP2T and characterization of the first cellulase from planctomycetes.</title>
        <authorList>
            <person name="Rakitin A.L."/>
            <person name="Beletsky A.V."/>
            <person name="Naumoff D.G."/>
            <person name="Kulichevskaya I.S."/>
            <person name="Mardanov A.V."/>
            <person name="Ravin N.V."/>
            <person name="Dedysh S.N."/>
        </authorList>
    </citation>
    <scope>NUCLEOTIDE SEQUENCE</scope>
    <source>
        <strain evidence="9">SP2T</strain>
    </source>
</reference>
<dbReference type="InterPro" id="IPR007627">
    <property type="entry name" value="RNA_pol_sigma70_r2"/>
</dbReference>
<dbReference type="GO" id="GO:0006352">
    <property type="term" value="P:DNA-templated transcription initiation"/>
    <property type="evidence" value="ECO:0007669"/>
    <property type="project" value="InterPro"/>
</dbReference>
<dbReference type="EMBL" id="CP074694">
    <property type="protein sequence ID" value="QVL32261.1"/>
    <property type="molecule type" value="Genomic_DNA"/>
</dbReference>
<sequence>MILSSKWLPRLRPEPKLPMTSNRRGAKLTVLNLEARNGPSALAALDGSFTFLPQQPALISQYDASVPATAPPTRSQLPTSSASSTEVTFSVFSSVEITAAGPLSNFAAPPANDPLTSFDRGNLLNGSGLGDSLVDLFVPTAPVTPAPAAATTSLPENVQAVASANPGYASPSTASTADLLNFLPGSTRVAAGLSNLGTANQFFAITHAALVTPPAAGPSSPASSSSLPNDSPFSNSSDLSTTTAGTDPGTNSNSFTPIDLKISDGGVQTINLPATPPTTNVDQSNPDWITTMMAPVNSATMPTTMAVSPHGATSDSISLSSPKIVIASGISGSQQVLESSTSLFTINVSQTTSSNLQLQYTLAAYDANAMLVTERVASMAPATNSIPVLAGPQLEGSSPEIVTLTLHENISSQVAGRTVTQFMISGPARPSDGALFEAFRQSGSREAFNALTSQYHGPVLNSCLRILGNWADAEDVCQFAFLALTQLQVRFPSNLQWWLQKVARNSAISLLRSRKRRKMRERAAAKEETLASDLKSLFLSEELYAALQKLSPPLREAISLRYLEGRSQKEAAQILGCPRGTISQRTTNGINHLRRMLSEEPILEGEQPVMTPKAR</sequence>
<keyword evidence="2" id="KW-0805">Transcription regulation</keyword>
<dbReference type="Gene3D" id="1.10.10.10">
    <property type="entry name" value="Winged helix-like DNA-binding domain superfamily/Winged helix DNA-binding domain"/>
    <property type="match status" value="1"/>
</dbReference>
<protein>
    <submittedName>
        <fullName evidence="9">RNA polymerase sigma factor</fullName>
    </submittedName>
</protein>
<dbReference type="InterPro" id="IPR014284">
    <property type="entry name" value="RNA_pol_sigma-70_dom"/>
</dbReference>
<dbReference type="PANTHER" id="PTHR43133:SF8">
    <property type="entry name" value="RNA POLYMERASE SIGMA FACTOR HI_1459-RELATED"/>
    <property type="match status" value="1"/>
</dbReference>
<evidence type="ECO:0000313" key="9">
    <source>
        <dbReference type="EMBL" id="QVL32261.1"/>
    </source>
</evidence>
<evidence type="ECO:0000259" key="7">
    <source>
        <dbReference type="Pfam" id="PF04542"/>
    </source>
</evidence>
<dbReference type="Pfam" id="PF04542">
    <property type="entry name" value="Sigma70_r2"/>
    <property type="match status" value="1"/>
</dbReference>
<dbReference type="KEGG" id="tsph:KIH39_26085"/>
<feature type="compositionally biased region" description="Polar residues" evidence="6">
    <location>
        <begin position="241"/>
        <end position="256"/>
    </location>
</feature>
<comment type="similarity">
    <text evidence="1">Belongs to the sigma-70 factor family. ECF subfamily.</text>
</comment>
<dbReference type="InterPro" id="IPR013325">
    <property type="entry name" value="RNA_pol_sigma_r2"/>
</dbReference>
<evidence type="ECO:0000313" key="10">
    <source>
        <dbReference type="Proteomes" id="UP000676194"/>
    </source>
</evidence>
<evidence type="ECO:0000259" key="8">
    <source>
        <dbReference type="Pfam" id="PF04545"/>
    </source>
</evidence>
<dbReference type="AlphaFoldDB" id="A0A8E6EYD5"/>
<dbReference type="GO" id="GO:0016987">
    <property type="term" value="F:sigma factor activity"/>
    <property type="evidence" value="ECO:0007669"/>
    <property type="project" value="UniProtKB-KW"/>
</dbReference>
<keyword evidence="5" id="KW-0804">Transcription</keyword>
<accession>A0A8E6EYD5</accession>
<evidence type="ECO:0000256" key="1">
    <source>
        <dbReference type="ARBA" id="ARBA00010641"/>
    </source>
</evidence>
<feature type="region of interest" description="Disordered" evidence="6">
    <location>
        <begin position="213"/>
        <end position="260"/>
    </location>
</feature>
<feature type="compositionally biased region" description="Low complexity" evidence="6">
    <location>
        <begin position="213"/>
        <end position="240"/>
    </location>
</feature>
<name>A0A8E6EYD5_9BACT</name>
<dbReference type="PANTHER" id="PTHR43133">
    <property type="entry name" value="RNA POLYMERASE ECF-TYPE SIGMA FACTO"/>
    <property type="match status" value="1"/>
</dbReference>
<dbReference type="Proteomes" id="UP000676194">
    <property type="component" value="Chromosome"/>
</dbReference>
<organism evidence="9 10">
    <name type="scientific">Telmatocola sphagniphila</name>
    <dbReference type="NCBI Taxonomy" id="1123043"/>
    <lineage>
        <taxon>Bacteria</taxon>
        <taxon>Pseudomonadati</taxon>
        <taxon>Planctomycetota</taxon>
        <taxon>Planctomycetia</taxon>
        <taxon>Gemmatales</taxon>
        <taxon>Gemmataceae</taxon>
    </lineage>
</organism>
<dbReference type="NCBIfam" id="TIGR02937">
    <property type="entry name" value="sigma70-ECF"/>
    <property type="match status" value="1"/>
</dbReference>
<dbReference type="InterPro" id="IPR007630">
    <property type="entry name" value="RNA_pol_sigma70_r4"/>
</dbReference>
<dbReference type="InterPro" id="IPR013324">
    <property type="entry name" value="RNA_pol_sigma_r3/r4-like"/>
</dbReference>
<proteinExistence type="inferred from homology"/>
<evidence type="ECO:0000256" key="2">
    <source>
        <dbReference type="ARBA" id="ARBA00023015"/>
    </source>
</evidence>
<gene>
    <name evidence="9" type="ORF">KIH39_26085</name>
</gene>
<keyword evidence="10" id="KW-1185">Reference proteome</keyword>
<dbReference type="SUPFAM" id="SSF88659">
    <property type="entry name" value="Sigma3 and sigma4 domains of RNA polymerase sigma factors"/>
    <property type="match status" value="1"/>
</dbReference>
<dbReference type="CDD" id="cd06171">
    <property type="entry name" value="Sigma70_r4"/>
    <property type="match status" value="1"/>
</dbReference>
<keyword evidence="3" id="KW-0731">Sigma factor</keyword>
<feature type="domain" description="RNA polymerase sigma-70 region 4" evidence="8">
    <location>
        <begin position="546"/>
        <end position="594"/>
    </location>
</feature>
<dbReference type="Gene3D" id="1.10.1740.10">
    <property type="match status" value="1"/>
</dbReference>
<feature type="domain" description="RNA polymerase sigma-70 region 2" evidence="7">
    <location>
        <begin position="453"/>
        <end position="517"/>
    </location>
</feature>
<evidence type="ECO:0000256" key="3">
    <source>
        <dbReference type="ARBA" id="ARBA00023082"/>
    </source>
</evidence>
<dbReference type="RefSeq" id="WP_213497048.1">
    <property type="nucleotide sequence ID" value="NZ_CP074694.1"/>
</dbReference>
<evidence type="ECO:0000256" key="4">
    <source>
        <dbReference type="ARBA" id="ARBA00023125"/>
    </source>
</evidence>